<keyword evidence="11" id="KW-0808">Transferase</keyword>
<keyword evidence="8" id="KW-0368">Histidine biosynthesis</keyword>
<dbReference type="PANTHER" id="PTHR43707">
    <property type="entry name" value="HISTIDYL-TRNA SYNTHETASE"/>
    <property type="match status" value="1"/>
</dbReference>
<dbReference type="GO" id="GO:0005737">
    <property type="term" value="C:cytoplasm"/>
    <property type="evidence" value="ECO:0007669"/>
    <property type="project" value="UniProtKB-SubCell"/>
</dbReference>
<dbReference type="SUPFAM" id="SSF55681">
    <property type="entry name" value="Class II aaRS and biotin synthetases"/>
    <property type="match status" value="1"/>
</dbReference>
<dbReference type="InterPro" id="IPR041715">
    <property type="entry name" value="HisRS-like_core"/>
</dbReference>
<evidence type="ECO:0000259" key="10">
    <source>
        <dbReference type="Pfam" id="PF13393"/>
    </source>
</evidence>
<evidence type="ECO:0000313" key="11">
    <source>
        <dbReference type="EMBL" id="VCU53822.1"/>
    </source>
</evidence>
<evidence type="ECO:0000256" key="2">
    <source>
        <dbReference type="ARBA" id="ARBA00004667"/>
    </source>
</evidence>
<evidence type="ECO:0000256" key="5">
    <source>
        <dbReference type="ARBA" id="ARBA00020397"/>
    </source>
</evidence>
<dbReference type="UniPathway" id="UPA00031">
    <property type="reaction ID" value="UER00006"/>
</dbReference>
<dbReference type="GO" id="GO:0000105">
    <property type="term" value="P:L-histidine biosynthetic process"/>
    <property type="evidence" value="ECO:0007669"/>
    <property type="project" value="UniProtKB-UniRule"/>
</dbReference>
<dbReference type="GO" id="GO:0006427">
    <property type="term" value="P:histidyl-tRNA aminoacylation"/>
    <property type="evidence" value="ECO:0007669"/>
    <property type="project" value="TreeGrafter"/>
</dbReference>
<feature type="binding site" evidence="9">
    <location>
        <position position="113"/>
    </location>
    <ligand>
        <name>L-histidine</name>
        <dbReference type="ChEBI" id="CHEBI:57595"/>
    </ligand>
</feature>
<gene>
    <name evidence="8 11" type="primary">hisZ</name>
    <name evidence="11" type="ORF">TTHN1_01609</name>
</gene>
<accession>A0A3P4ARP6</accession>
<keyword evidence="8" id="KW-0028">Amino-acid biosynthesis</keyword>
<dbReference type="RefSeq" id="WP_124105068.1">
    <property type="nucleotide sequence ID" value="NZ_AP031323.1"/>
</dbReference>
<dbReference type="InterPro" id="IPR004516">
    <property type="entry name" value="HisRS/HisZ"/>
</dbReference>
<feature type="binding site" evidence="9">
    <location>
        <begin position="70"/>
        <end position="72"/>
    </location>
    <ligand>
        <name>L-histidine</name>
        <dbReference type="ChEBI" id="CHEBI:57595"/>
    </ligand>
</feature>
<comment type="subunit">
    <text evidence="4 8">Heteromultimer composed of HisG and HisZ subunits.</text>
</comment>
<comment type="subcellular location">
    <subcellularLocation>
        <location evidence="1 8">Cytoplasm</location>
    </subcellularLocation>
</comment>
<name>A0A3P4ARP6_THETH</name>
<evidence type="ECO:0000256" key="9">
    <source>
        <dbReference type="PIRSR" id="PIRSR001549-1"/>
    </source>
</evidence>
<dbReference type="Proteomes" id="UP000279841">
    <property type="component" value="Chromosome"/>
</dbReference>
<comment type="function">
    <text evidence="7 8">Required for the first step of histidine biosynthesis. May allow the feedback regulation of ATP phosphoribosyltransferase activity by histidine.</text>
</comment>
<dbReference type="InterPro" id="IPR004517">
    <property type="entry name" value="HisZ"/>
</dbReference>
<comment type="similarity">
    <text evidence="3 8">Belongs to the class-II aminoacyl-tRNA synthetase family. HisZ subfamily.</text>
</comment>
<keyword evidence="6 8" id="KW-0963">Cytoplasm</keyword>
<protein>
    <recommendedName>
        <fullName evidence="5 8">ATP phosphoribosyltransferase regulatory subunit</fullName>
    </recommendedName>
</protein>
<evidence type="ECO:0000256" key="7">
    <source>
        <dbReference type="ARBA" id="ARBA00025246"/>
    </source>
</evidence>
<feature type="binding site" evidence="9">
    <location>
        <position position="117"/>
    </location>
    <ligand>
        <name>L-histidine</name>
        <dbReference type="ChEBI" id="CHEBI:57595"/>
    </ligand>
</feature>
<dbReference type="EMBL" id="LR027517">
    <property type="protein sequence ID" value="VCU53822.1"/>
    <property type="molecule type" value="Genomic_DNA"/>
</dbReference>
<feature type="domain" description="Class II Histidinyl-tRNA synthetase (HisRS)-like catalytic core" evidence="10">
    <location>
        <begin position="5"/>
        <end position="297"/>
    </location>
</feature>
<dbReference type="NCBIfam" id="NF008945">
    <property type="entry name" value="PRK12292.3-3"/>
    <property type="match status" value="1"/>
</dbReference>
<evidence type="ECO:0000256" key="3">
    <source>
        <dbReference type="ARBA" id="ARBA00005539"/>
    </source>
</evidence>
<dbReference type="PIRSF" id="PIRSF001549">
    <property type="entry name" value="His-tRNA_synth"/>
    <property type="match status" value="1"/>
</dbReference>
<dbReference type="AlphaFoldDB" id="A0A3P4ARP6"/>
<evidence type="ECO:0000256" key="6">
    <source>
        <dbReference type="ARBA" id="ARBA00022490"/>
    </source>
</evidence>
<dbReference type="GO" id="GO:0004821">
    <property type="term" value="F:histidine-tRNA ligase activity"/>
    <property type="evidence" value="ECO:0007669"/>
    <property type="project" value="TreeGrafter"/>
</dbReference>
<feature type="binding site" evidence="9">
    <location>
        <position position="252"/>
    </location>
    <ligand>
        <name>L-histidine</name>
        <dbReference type="ChEBI" id="CHEBI:57595"/>
    </ligand>
</feature>
<evidence type="ECO:0000256" key="8">
    <source>
        <dbReference type="HAMAP-Rule" id="MF_00125"/>
    </source>
</evidence>
<evidence type="ECO:0000256" key="1">
    <source>
        <dbReference type="ARBA" id="ARBA00004496"/>
    </source>
</evidence>
<dbReference type="HAMAP" id="MF_00125">
    <property type="entry name" value="HisZ"/>
    <property type="match status" value="1"/>
</dbReference>
<dbReference type="Pfam" id="PF13393">
    <property type="entry name" value="tRNA-synt_His"/>
    <property type="match status" value="1"/>
</dbReference>
<proteinExistence type="inferred from homology"/>
<comment type="pathway">
    <text evidence="2 8">Amino-acid biosynthesis; L-histidine biosynthesis; L-histidine from 5-phospho-alpha-D-ribose 1-diphosphate: step 1/9.</text>
</comment>
<evidence type="ECO:0000313" key="12">
    <source>
        <dbReference type="Proteomes" id="UP000279841"/>
    </source>
</evidence>
<dbReference type="GO" id="GO:0016757">
    <property type="term" value="F:glycosyltransferase activity"/>
    <property type="evidence" value="ECO:0007669"/>
    <property type="project" value="UniProtKB-KW"/>
</dbReference>
<comment type="miscellaneous">
    <text evidence="8">This function is generally fulfilled by the C-terminal part of HisG, which is missing in some bacteria such as this one.</text>
</comment>
<feature type="binding site" evidence="9">
    <location>
        <begin position="256"/>
        <end position="257"/>
    </location>
    <ligand>
        <name>L-histidine</name>
        <dbReference type="ChEBI" id="CHEBI:57595"/>
    </ligand>
</feature>
<evidence type="ECO:0000256" key="4">
    <source>
        <dbReference type="ARBA" id="ARBA00011496"/>
    </source>
</evidence>
<reference evidence="11 12" key="1">
    <citation type="submission" date="2018-10" db="EMBL/GenBank/DDBJ databases">
        <authorList>
            <person name="Peiro R."/>
            <person name="Begona"/>
            <person name="Cbmso G."/>
            <person name="Lopez M."/>
            <person name="Gonzalez S."/>
            <person name="Sacristan E."/>
            <person name="Castillo E."/>
        </authorList>
    </citation>
    <scope>NUCLEOTIDE SEQUENCE [LARGE SCALE GENOMIC DNA]</scope>
    <source>
        <strain evidence="11">TTHNAR1</strain>
    </source>
</reference>
<sequence length="361" mass="40017">MIPEGTRFLLPPEARLKAEVVGKLQHLFRRHGYEPVELPALELYDPDHPLAERAFKLVDKTGEVLALRSEFTTLLAKLLRAHLGEGVHRYQYAGALWLREADAELGRLREYTQVGLELLGATGPLADAEVLELAFAALEALGVQGEVEVGLPSLVGEVLKASGLPEALQRRAQQAIHRKNLPELKGLLAESPVPEEARKVLLALPDLYGGREVLKEARGLPLPPKAQEALAQLEKTLDLLGRPVLLDLGMARRYEYYSGIFFRAYTPGFGLPLLGGGRYDGALFPKAAGFALGVERLLEALRLPKEEEAPEVLALDLKALRRFARERRTELFHGEDPVAYARRRGIPFLARGEELFRVEEA</sequence>
<dbReference type="PANTHER" id="PTHR43707:SF1">
    <property type="entry name" value="HISTIDINE--TRNA LIGASE, MITOCHONDRIAL-RELATED"/>
    <property type="match status" value="1"/>
</dbReference>
<dbReference type="Gene3D" id="3.30.930.10">
    <property type="entry name" value="Bira Bifunctional Protein, Domain 2"/>
    <property type="match status" value="1"/>
</dbReference>
<organism evidence="11 12">
    <name type="scientific">Thermus thermophilus</name>
    <dbReference type="NCBI Taxonomy" id="274"/>
    <lineage>
        <taxon>Bacteria</taxon>
        <taxon>Thermotogati</taxon>
        <taxon>Deinococcota</taxon>
        <taxon>Deinococci</taxon>
        <taxon>Thermales</taxon>
        <taxon>Thermaceae</taxon>
        <taxon>Thermus</taxon>
    </lineage>
</organism>
<keyword evidence="11" id="KW-0328">Glycosyltransferase</keyword>
<dbReference type="InterPro" id="IPR045864">
    <property type="entry name" value="aa-tRNA-synth_II/BPL/LPL"/>
</dbReference>